<gene>
    <name evidence="1" type="ORF">Q5H93_06265</name>
</gene>
<protein>
    <recommendedName>
        <fullName evidence="3">Major tail protein</fullName>
    </recommendedName>
</protein>
<comment type="caution">
    <text evidence="1">The sequence shown here is derived from an EMBL/GenBank/DDBJ whole genome shotgun (WGS) entry which is preliminary data.</text>
</comment>
<organism evidence="1 2">
    <name type="scientific">Hymenobacter aranciens</name>
    <dbReference type="NCBI Taxonomy" id="3063996"/>
    <lineage>
        <taxon>Bacteria</taxon>
        <taxon>Pseudomonadati</taxon>
        <taxon>Bacteroidota</taxon>
        <taxon>Cytophagia</taxon>
        <taxon>Cytophagales</taxon>
        <taxon>Hymenobacteraceae</taxon>
        <taxon>Hymenobacter</taxon>
    </lineage>
</organism>
<dbReference type="RefSeq" id="WP_305005643.1">
    <property type="nucleotide sequence ID" value="NZ_JAUQSY010000003.1"/>
</dbReference>
<reference evidence="1" key="1">
    <citation type="submission" date="2023-07" db="EMBL/GenBank/DDBJ databases">
        <authorList>
            <person name="Kim M.K."/>
        </authorList>
    </citation>
    <scope>NUCLEOTIDE SEQUENCE</scope>
    <source>
        <strain evidence="1">ASUV-10-1</strain>
    </source>
</reference>
<proteinExistence type="predicted"/>
<dbReference type="Proteomes" id="UP001176429">
    <property type="component" value="Unassembled WGS sequence"/>
</dbReference>
<evidence type="ECO:0000313" key="1">
    <source>
        <dbReference type="EMBL" id="MDO7874330.1"/>
    </source>
</evidence>
<name>A0ABT9B953_9BACT</name>
<dbReference type="EMBL" id="JAUQSY010000003">
    <property type="protein sequence ID" value="MDO7874330.1"/>
    <property type="molecule type" value="Genomic_DNA"/>
</dbReference>
<keyword evidence="2" id="KW-1185">Reference proteome</keyword>
<sequence>MSTLDLTINHSVRDADAYVISGGRYVLLAQSAAVTRVSTVAASNGLAKAVPNGPVDDIFIGDLNYGQLVGTPLQTVKLTGARWSVFDTPNELGFKAKRVDDKAGALYEVELSVQISGLTAQRTDQLYRLSENSLTAILADNNGRYWLLGYPQPLRVKTHQLGTNDNGYDLTLTGRQTVPPLEVSQDVVNAALTYPFTEGDTFAGGPQVNYNPPTGGGSSGPNYGPLTVVTPLDGHLVGPDEHVLILSPGYFLFLNETPTAGEFHIIKAKPGAEENPITLDGGPYHIDGQTEFRINSGKGSVTLIFSGSEWVVTAFADE</sequence>
<evidence type="ECO:0008006" key="3">
    <source>
        <dbReference type="Google" id="ProtNLM"/>
    </source>
</evidence>
<evidence type="ECO:0000313" key="2">
    <source>
        <dbReference type="Proteomes" id="UP001176429"/>
    </source>
</evidence>
<accession>A0ABT9B953</accession>